<feature type="binding site" evidence="14">
    <location>
        <begin position="65"/>
        <end position="72"/>
    </location>
    <ligand>
        <name>ATP</name>
        <dbReference type="ChEBI" id="CHEBI:30616"/>
    </ligand>
</feature>
<reference evidence="17 18" key="1">
    <citation type="submission" date="2020-08" db="EMBL/GenBank/DDBJ databases">
        <title>Genomic Encyclopedia of Type Strains, Phase IV (KMG-IV): sequencing the most valuable type-strain genomes for metagenomic binning, comparative biology and taxonomic classification.</title>
        <authorList>
            <person name="Goeker M."/>
        </authorList>
    </citation>
    <scope>NUCLEOTIDE SEQUENCE [LARGE SCALE GENOMIC DNA]</scope>
    <source>
        <strain evidence="17 18">DSM 103679</strain>
    </source>
</reference>
<dbReference type="Pfam" id="PF13361">
    <property type="entry name" value="UvrD_C"/>
    <property type="match status" value="1"/>
</dbReference>
<evidence type="ECO:0000256" key="3">
    <source>
        <dbReference type="ARBA" id="ARBA00022763"/>
    </source>
</evidence>
<evidence type="ECO:0000259" key="15">
    <source>
        <dbReference type="PROSITE" id="PS51198"/>
    </source>
</evidence>
<gene>
    <name evidence="17" type="ORF">HNP77_000967</name>
</gene>
<dbReference type="GO" id="GO:0043138">
    <property type="term" value="F:3'-5' DNA helicase activity"/>
    <property type="evidence" value="ECO:0007669"/>
    <property type="project" value="UniProtKB-EC"/>
</dbReference>
<dbReference type="InterPro" id="IPR038726">
    <property type="entry name" value="PDDEXK_AddAB-type"/>
</dbReference>
<evidence type="ECO:0000259" key="16">
    <source>
        <dbReference type="PROSITE" id="PS51217"/>
    </source>
</evidence>
<dbReference type="RefSeq" id="WP_184652046.1">
    <property type="nucleotide sequence ID" value="NZ_JACHFR010000002.1"/>
</dbReference>
<dbReference type="GO" id="GO:0033202">
    <property type="term" value="C:DNA helicase complex"/>
    <property type="evidence" value="ECO:0007669"/>
    <property type="project" value="TreeGrafter"/>
</dbReference>
<evidence type="ECO:0000313" key="18">
    <source>
        <dbReference type="Proteomes" id="UP000578697"/>
    </source>
</evidence>
<dbReference type="InterPro" id="IPR011604">
    <property type="entry name" value="PDDEXK-like_dom_sf"/>
</dbReference>
<protein>
    <recommendedName>
        <fullName evidence="12">DNA 3'-5' helicase</fullName>
        <ecNumber evidence="12">5.6.2.4</ecNumber>
    </recommendedName>
</protein>
<evidence type="ECO:0000256" key="12">
    <source>
        <dbReference type="ARBA" id="ARBA00034808"/>
    </source>
</evidence>
<dbReference type="GO" id="GO:0000725">
    <property type="term" value="P:recombinational repair"/>
    <property type="evidence" value="ECO:0007669"/>
    <property type="project" value="TreeGrafter"/>
</dbReference>
<dbReference type="EC" id="5.6.2.4" evidence="12"/>
<evidence type="ECO:0000256" key="8">
    <source>
        <dbReference type="ARBA" id="ARBA00023125"/>
    </source>
</evidence>
<dbReference type="InterPro" id="IPR011335">
    <property type="entry name" value="Restrct_endonuc-II-like"/>
</dbReference>
<dbReference type="GO" id="GO:0005524">
    <property type="term" value="F:ATP binding"/>
    <property type="evidence" value="ECO:0007669"/>
    <property type="project" value="UniProtKB-UniRule"/>
</dbReference>
<keyword evidence="3" id="KW-0227">DNA damage</keyword>
<evidence type="ECO:0000313" key="17">
    <source>
        <dbReference type="EMBL" id="MBB5218598.1"/>
    </source>
</evidence>
<evidence type="ECO:0000256" key="4">
    <source>
        <dbReference type="ARBA" id="ARBA00022801"/>
    </source>
</evidence>
<evidence type="ECO:0000256" key="10">
    <source>
        <dbReference type="ARBA" id="ARBA00023235"/>
    </source>
</evidence>
<keyword evidence="6" id="KW-0269">Exonuclease</keyword>
<comment type="caution">
    <text evidence="17">The sequence shown here is derived from an EMBL/GenBank/DDBJ whole genome shotgun (WGS) entry which is preliminary data.</text>
</comment>
<dbReference type="PROSITE" id="PS51217">
    <property type="entry name" value="UVRD_HELICASE_CTER"/>
    <property type="match status" value="1"/>
</dbReference>
<accession>A0A840SEJ9</accession>
<keyword evidence="2 14" id="KW-0547">Nucleotide-binding</keyword>
<keyword evidence="10" id="KW-0413">Isomerase</keyword>
<keyword evidence="9" id="KW-0234">DNA repair</keyword>
<comment type="catalytic activity">
    <reaction evidence="11">
        <text>Couples ATP hydrolysis with the unwinding of duplex DNA by translocating in the 3'-5' direction.</text>
        <dbReference type="EC" id="5.6.2.4"/>
    </reaction>
</comment>
<keyword evidence="5 14" id="KW-0347">Helicase</keyword>
<dbReference type="Gene3D" id="3.30.160.800">
    <property type="match status" value="1"/>
</dbReference>
<dbReference type="Gene3D" id="1.10.486.10">
    <property type="entry name" value="PCRA, domain 4"/>
    <property type="match status" value="1"/>
</dbReference>
<evidence type="ECO:0000256" key="9">
    <source>
        <dbReference type="ARBA" id="ARBA00023204"/>
    </source>
</evidence>
<dbReference type="PANTHER" id="PTHR11070:SF48">
    <property type="entry name" value="ATP-DEPENDENT HELICASE_NUCLEASE SUBUNIT A"/>
    <property type="match status" value="1"/>
</dbReference>
<evidence type="ECO:0000256" key="7">
    <source>
        <dbReference type="ARBA" id="ARBA00022840"/>
    </source>
</evidence>
<keyword evidence="1" id="KW-0540">Nuclease</keyword>
<dbReference type="Pfam" id="PF00580">
    <property type="entry name" value="UvrD-helicase"/>
    <property type="match status" value="1"/>
</dbReference>
<evidence type="ECO:0000256" key="13">
    <source>
        <dbReference type="ARBA" id="ARBA00048988"/>
    </source>
</evidence>
<dbReference type="InterPro" id="IPR000212">
    <property type="entry name" value="DNA_helicase_UvrD/REP"/>
</dbReference>
<feature type="domain" description="UvrD-like helicase C-terminal" evidence="16">
    <location>
        <begin position="530"/>
        <end position="806"/>
    </location>
</feature>
<feature type="domain" description="UvrD-like helicase ATP-binding" evidence="15">
    <location>
        <begin position="44"/>
        <end position="480"/>
    </location>
</feature>
<keyword evidence="18" id="KW-1185">Reference proteome</keyword>
<dbReference type="EMBL" id="JACHFR010000002">
    <property type="protein sequence ID" value="MBB5218598.1"/>
    <property type="molecule type" value="Genomic_DNA"/>
</dbReference>
<keyword evidence="7 14" id="KW-0067">ATP-binding</keyword>
<dbReference type="GO" id="GO:0005829">
    <property type="term" value="C:cytosol"/>
    <property type="evidence" value="ECO:0007669"/>
    <property type="project" value="TreeGrafter"/>
</dbReference>
<dbReference type="PANTHER" id="PTHR11070">
    <property type="entry name" value="UVRD / RECB / PCRA DNA HELICASE FAMILY MEMBER"/>
    <property type="match status" value="1"/>
</dbReference>
<dbReference type="InterPro" id="IPR014016">
    <property type="entry name" value="UvrD-like_ATP-bd"/>
</dbReference>
<dbReference type="InterPro" id="IPR014017">
    <property type="entry name" value="DNA_helicase_UvrD-like_C"/>
</dbReference>
<evidence type="ECO:0000256" key="11">
    <source>
        <dbReference type="ARBA" id="ARBA00034617"/>
    </source>
</evidence>
<dbReference type="InterPro" id="IPR027417">
    <property type="entry name" value="P-loop_NTPase"/>
</dbReference>
<dbReference type="Gene3D" id="3.40.50.300">
    <property type="entry name" value="P-loop containing nucleotide triphosphate hydrolases"/>
    <property type="match status" value="3"/>
</dbReference>
<keyword evidence="8" id="KW-0238">DNA-binding</keyword>
<dbReference type="SUPFAM" id="SSF52540">
    <property type="entry name" value="P-loop containing nucleoside triphosphate hydrolases"/>
    <property type="match status" value="1"/>
</dbReference>
<sequence length="1218" mass="139570">MTTLRIFQLAAAVTTKQSADEPLQSAEKTKTIKEGLITMADTKKNIPDEFQSAAIKAKKNSVVSAGAGSGKTSVLSQRFLDLVQNRNCNVDEILTLTFTKKATIEMSSRIYDVLKKNSPEKAADFYKANIKTLDAYCNSVAKAGSHFYGISPDFTQDKETAQRKIQEMALPFILKHRDNPAIKALVKTNDYAETAQAIFVDVIANNSTVVTPIDFDADLSRQKQLIIKAWDENQKKIFSDMDNFLGLWNSVPENPGSSIYVKAQEYLRDFTKPYKTELTLTAVENHSTEEIEETFSTLAYFCNTPKVGRLKNLKEANEYLISAAETLKILQQIITYVQSLDIIEALFPLLKEFQKAANDFKRQSGILSFKDISDIALKTLIEHPEIRKIEKQKYKAIMIDEFQDNNQTQRDMLFLLAEKQDRMDKSVPSVDELEEEKLFFVGDEKQSIYRFRGADVSVFRKLSEDFKDGNLQMSTNYRSHQSLIASFNTIFGGIPFPPALNSTEKKDLQPSVFYTEQNEEELKKEGLSIPEYEAVYHEVTLSKSAKEQITAETYKDIYQPHIHLAFTDDSETEAEWVVQKIKALIENGADENKKVSPGDIAILFRSYESQALYERILLKHGIPYNTETVKGFFSDGPVNDIFSFLRLCAYPYDTLSYAQLLRSPFVNLSITEVNAILIKNKEPFSSENESLLSPDGCLHYKKAAELFIELKNKCRTASLTELIDTLWYEAGYRYETLWNTQVSMYSKLYDLIFEFARKCESENMSVAAFVDELRNYKDDRKKLEDMDIPIVQHEGVHLMSIHKSKGLEFEIVFIPVTNKKGMAEKNTLPVYFSKNYGFTINTVATEDSHSDNKNINYFFTLAEKENIQKENAELRRLTYVALTRAVNSLYISKSKEDPANISPEKFTPGNEERLSTIYNTLFPVINFYKEKEELNFCPFTFEDIELNDEPESSLKHRRNTQEAKYMLLEDIKKLDVYSETSGTKILSLDKVQPRYILPSQLYHEEENLSREQFSELSEQEKAAPYKEIDEIIIQSIPEKKSDSPVRPRFSFTDFGTIAHSFLESALSPEKNLPKYSNKDIIGLENSRTKLETVTKACNKMTDAFLNSPLGQKAVNAEWKKCEYEFKYHADGYIIHGTMDLIFKNSDGTYTVVDYKTNQTIKPEMYYNQLSAYKEAASQMLGLPAEKIKCSLFYLRYGKEVDITEKCSKPLDWKSIITM</sequence>
<evidence type="ECO:0000256" key="2">
    <source>
        <dbReference type="ARBA" id="ARBA00022741"/>
    </source>
</evidence>
<name>A0A840SEJ9_9SPIR</name>
<dbReference type="GO" id="GO:0004527">
    <property type="term" value="F:exonuclease activity"/>
    <property type="evidence" value="ECO:0007669"/>
    <property type="project" value="UniProtKB-KW"/>
</dbReference>
<evidence type="ECO:0000256" key="5">
    <source>
        <dbReference type="ARBA" id="ARBA00022806"/>
    </source>
</evidence>
<dbReference type="Pfam" id="PF12705">
    <property type="entry name" value="PDDEXK_1"/>
    <property type="match status" value="1"/>
</dbReference>
<proteinExistence type="predicted"/>
<keyword evidence="4 14" id="KW-0378">Hydrolase</keyword>
<evidence type="ECO:0000256" key="6">
    <source>
        <dbReference type="ARBA" id="ARBA00022839"/>
    </source>
</evidence>
<dbReference type="AlphaFoldDB" id="A0A840SEJ9"/>
<dbReference type="PROSITE" id="PS51198">
    <property type="entry name" value="UVRD_HELICASE_ATP_BIND"/>
    <property type="match status" value="1"/>
</dbReference>
<evidence type="ECO:0000256" key="14">
    <source>
        <dbReference type="PROSITE-ProRule" id="PRU00560"/>
    </source>
</evidence>
<comment type="catalytic activity">
    <reaction evidence="13">
        <text>ATP + H2O = ADP + phosphate + H(+)</text>
        <dbReference type="Rhea" id="RHEA:13065"/>
        <dbReference type="ChEBI" id="CHEBI:15377"/>
        <dbReference type="ChEBI" id="CHEBI:15378"/>
        <dbReference type="ChEBI" id="CHEBI:30616"/>
        <dbReference type="ChEBI" id="CHEBI:43474"/>
        <dbReference type="ChEBI" id="CHEBI:456216"/>
        <dbReference type="EC" id="5.6.2.4"/>
    </reaction>
</comment>
<dbReference type="Proteomes" id="UP000578697">
    <property type="component" value="Unassembled WGS sequence"/>
</dbReference>
<dbReference type="SUPFAM" id="SSF52980">
    <property type="entry name" value="Restriction endonuclease-like"/>
    <property type="match status" value="1"/>
</dbReference>
<organism evidence="17 18">
    <name type="scientific">Treponema rectale</name>
    <dbReference type="NCBI Taxonomy" id="744512"/>
    <lineage>
        <taxon>Bacteria</taxon>
        <taxon>Pseudomonadati</taxon>
        <taxon>Spirochaetota</taxon>
        <taxon>Spirochaetia</taxon>
        <taxon>Spirochaetales</taxon>
        <taxon>Treponemataceae</taxon>
        <taxon>Treponema</taxon>
    </lineage>
</organism>
<evidence type="ECO:0000256" key="1">
    <source>
        <dbReference type="ARBA" id="ARBA00022722"/>
    </source>
</evidence>
<dbReference type="GO" id="GO:0003677">
    <property type="term" value="F:DNA binding"/>
    <property type="evidence" value="ECO:0007669"/>
    <property type="project" value="UniProtKB-KW"/>
</dbReference>
<dbReference type="Gene3D" id="3.90.320.10">
    <property type="match status" value="1"/>
</dbReference>